<dbReference type="SUPFAM" id="SSF46785">
    <property type="entry name" value="Winged helix' DNA-binding domain"/>
    <property type="match status" value="1"/>
</dbReference>
<evidence type="ECO:0000256" key="2">
    <source>
        <dbReference type="ARBA" id="ARBA00022499"/>
    </source>
</evidence>
<dbReference type="InterPro" id="IPR016157">
    <property type="entry name" value="Cullin_CS"/>
</dbReference>
<name>A0A075AMH3_ROZAC</name>
<dbReference type="InterPro" id="IPR036317">
    <property type="entry name" value="Cullin_homology_sf"/>
</dbReference>
<dbReference type="Pfam" id="PF10557">
    <property type="entry name" value="Cullin_Nedd8"/>
    <property type="match status" value="1"/>
</dbReference>
<evidence type="ECO:0000313" key="10">
    <source>
        <dbReference type="Proteomes" id="UP000281549"/>
    </source>
</evidence>
<dbReference type="Proteomes" id="UP000281549">
    <property type="component" value="Unassembled WGS sequence"/>
</dbReference>
<evidence type="ECO:0000313" key="9">
    <source>
        <dbReference type="Proteomes" id="UP000030755"/>
    </source>
</evidence>
<dbReference type="Gene3D" id="3.30.230.130">
    <property type="entry name" value="Cullin, Chain C, Domain 2"/>
    <property type="match status" value="1"/>
</dbReference>
<dbReference type="Gene3D" id="1.10.10.10">
    <property type="entry name" value="Winged helix-like DNA-binding domain superfamily/Winged helix DNA-binding domain"/>
    <property type="match status" value="1"/>
</dbReference>
<accession>A0A075AMH3</accession>
<dbReference type="Gene3D" id="1.20.1310.10">
    <property type="entry name" value="Cullin Repeats"/>
    <property type="match status" value="4"/>
</dbReference>
<dbReference type="InterPro" id="IPR045093">
    <property type="entry name" value="Cullin"/>
</dbReference>
<dbReference type="OMA" id="NYQEQTW"/>
<dbReference type="PROSITE" id="PS01256">
    <property type="entry name" value="CULLIN_1"/>
    <property type="match status" value="1"/>
</dbReference>
<dbReference type="EMBL" id="KE561370">
    <property type="protein sequence ID" value="EPZ30829.1"/>
    <property type="molecule type" value="Genomic_DNA"/>
</dbReference>
<dbReference type="Pfam" id="PF26557">
    <property type="entry name" value="Cullin_AB"/>
    <property type="match status" value="1"/>
</dbReference>
<evidence type="ECO:0000313" key="8">
    <source>
        <dbReference type="EMBL" id="RKP21892.1"/>
    </source>
</evidence>
<keyword evidence="2" id="KW-1017">Isopeptide bond</keyword>
<dbReference type="InterPro" id="IPR016158">
    <property type="entry name" value="Cullin_homology"/>
</dbReference>
<dbReference type="SMART" id="SM00182">
    <property type="entry name" value="CULLIN"/>
    <property type="match status" value="1"/>
</dbReference>
<dbReference type="OrthoDB" id="27073at2759"/>
<proteinExistence type="inferred from homology"/>
<dbReference type="SUPFAM" id="SSF74788">
    <property type="entry name" value="Cullin repeat-like"/>
    <property type="match status" value="1"/>
</dbReference>
<evidence type="ECO:0000256" key="3">
    <source>
        <dbReference type="ARBA" id="ARBA00022843"/>
    </source>
</evidence>
<keyword evidence="3" id="KW-0832">Ubl conjugation</keyword>
<dbReference type="STRING" id="988480.A0A075AMH3"/>
<evidence type="ECO:0000256" key="1">
    <source>
        <dbReference type="ARBA" id="ARBA00006019"/>
    </source>
</evidence>
<dbReference type="InterPro" id="IPR059120">
    <property type="entry name" value="Cullin-like_AB"/>
</dbReference>
<protein>
    <submittedName>
        <fullName evidence="7">Cullin 4-like protein</fullName>
    </submittedName>
    <submittedName>
        <fullName evidence="8">Cullin-domain-containing protein</fullName>
    </submittedName>
</protein>
<comment type="similarity">
    <text evidence="1 4 5">Belongs to the cullin family.</text>
</comment>
<dbReference type="EMBL" id="ML004922">
    <property type="protein sequence ID" value="RKP21892.1"/>
    <property type="molecule type" value="Genomic_DNA"/>
</dbReference>
<sequence>MSQAFKRIKISETTMMSRFSPIVDKKVRKLTIRNFKPPPPLPETFEEDTWKMLKQAVHAIYEHKPIPYNLEELYKGCEVLCTPKYSKILYAKLMTEVEMHTKSLCATIDTNAVDFLTKLKSVWDTYCRQMTMIRSIFLYLDRSYVLHLNEGPNSLWDMGLDMFRKNVVESGNILNNSINDIIQAIQYERGGFIVDVSLLKGVVTMFFDLNLYYSHFEKKLLIETRVFYKKQATDNKAIPLKKYASVIWKYLENEQTRVEKYLIESSKTQLIKIVEDEMIVNKAAERLGEDFIYILKNKELETLKSIYDIYNRVNLTDVLKNEFSKFIKQKGESIVCDPSKDNELVLLLIQFHEYLVKIVSSSFQSNVSFNLATKDSFEYFINLRQNKPAELIAKFVDKLLRSKEYDETQLDNALTLFRFVQGKDIFEGFYKKDLAKRLLLGKSASIDVEKSVIMKLRLECGAEFTSKLEGMFKDMDISSDIMASFKENRMYSEKIKASSDINVSVLSFGTWPTYPSSECKLPKNMIESQEIFKDFYLNKYNGRKLKWENSMSTCIIKADFPLGPKELIVSLFQSLVILLFNENETLSLEQIQVATGIEQNELIRQVQSLCSCKPRILIRMKANPEDKSIEFKLSDKFKINEKFQTAHYRVRINTIQIKESVQEQQETNEKVIQDRQFLIDAAIVRIMKTRKSLSHTELSTTLFEMLKFPLNASNVKKRIESLIDKEYLKRDTKDPSLYHYLA</sequence>
<dbReference type="GO" id="GO:0006511">
    <property type="term" value="P:ubiquitin-dependent protein catabolic process"/>
    <property type="evidence" value="ECO:0007669"/>
    <property type="project" value="InterPro"/>
</dbReference>
<evidence type="ECO:0000313" key="7">
    <source>
        <dbReference type="EMBL" id="EPZ30829.1"/>
    </source>
</evidence>
<dbReference type="InterPro" id="IPR016159">
    <property type="entry name" value="Cullin_repeat-like_dom_sf"/>
</dbReference>
<dbReference type="PANTHER" id="PTHR11932">
    <property type="entry name" value="CULLIN"/>
    <property type="match status" value="1"/>
</dbReference>
<evidence type="ECO:0000256" key="5">
    <source>
        <dbReference type="RuleBase" id="RU003829"/>
    </source>
</evidence>
<dbReference type="GO" id="GO:0031625">
    <property type="term" value="F:ubiquitin protein ligase binding"/>
    <property type="evidence" value="ECO:0007669"/>
    <property type="project" value="InterPro"/>
</dbReference>
<dbReference type="InterPro" id="IPR036388">
    <property type="entry name" value="WH-like_DNA-bd_sf"/>
</dbReference>
<dbReference type="SMART" id="SM00884">
    <property type="entry name" value="Cullin_Nedd8"/>
    <property type="match status" value="1"/>
</dbReference>
<dbReference type="FunFam" id="1.20.1310.10:FF:000035">
    <property type="entry name" value="Ubiquitin ligase subunit CulD, putative"/>
    <property type="match status" value="1"/>
</dbReference>
<dbReference type="PROSITE" id="PS50069">
    <property type="entry name" value="CULLIN_2"/>
    <property type="match status" value="1"/>
</dbReference>
<reference evidence="10" key="2">
    <citation type="journal article" date="2018" name="Nat. Microbiol.">
        <title>Leveraging single-cell genomics to expand the fungal tree of life.</title>
        <authorList>
            <person name="Ahrendt S.R."/>
            <person name="Quandt C.A."/>
            <person name="Ciobanu D."/>
            <person name="Clum A."/>
            <person name="Salamov A."/>
            <person name="Andreopoulos B."/>
            <person name="Cheng J.F."/>
            <person name="Woyke T."/>
            <person name="Pelin A."/>
            <person name="Henrissat B."/>
            <person name="Reynolds N.K."/>
            <person name="Benny G.L."/>
            <person name="Smith M.E."/>
            <person name="James T.Y."/>
            <person name="Grigoriev I.V."/>
        </authorList>
    </citation>
    <scope>NUCLEOTIDE SEQUENCE [LARGE SCALE GENOMIC DNA]</scope>
    <source>
        <strain evidence="10">CSF55</strain>
    </source>
</reference>
<evidence type="ECO:0000256" key="4">
    <source>
        <dbReference type="PROSITE-ProRule" id="PRU00330"/>
    </source>
</evidence>
<evidence type="ECO:0000259" key="6">
    <source>
        <dbReference type="PROSITE" id="PS50069"/>
    </source>
</evidence>
<dbReference type="Pfam" id="PF00888">
    <property type="entry name" value="Cullin"/>
    <property type="match status" value="1"/>
</dbReference>
<organism evidence="7 9">
    <name type="scientific">Rozella allomycis (strain CSF55)</name>
    <dbReference type="NCBI Taxonomy" id="988480"/>
    <lineage>
        <taxon>Eukaryota</taxon>
        <taxon>Fungi</taxon>
        <taxon>Fungi incertae sedis</taxon>
        <taxon>Cryptomycota</taxon>
        <taxon>Cryptomycota incertae sedis</taxon>
        <taxon>Rozella</taxon>
    </lineage>
</organism>
<feature type="domain" description="Cullin family profile" evidence="6">
    <location>
        <begin position="387"/>
        <end position="610"/>
    </location>
</feature>
<dbReference type="InterPro" id="IPR019559">
    <property type="entry name" value="Cullin_neddylation_domain"/>
</dbReference>
<reference evidence="8" key="3">
    <citation type="submission" date="2018-08" db="EMBL/GenBank/DDBJ databases">
        <title>Leveraging single-cell genomics to expand the Fungal Tree of Life.</title>
        <authorList>
            <consortium name="DOE Joint Genome Institute"/>
            <person name="Ahrendt S.R."/>
            <person name="Quandt C.A."/>
            <person name="Ciobanu D."/>
            <person name="Clum A."/>
            <person name="Salamov A."/>
            <person name="Andreopoulos B."/>
            <person name="Cheng J.-F."/>
            <person name="Woyke T."/>
            <person name="Pelin A."/>
            <person name="Henrissat B."/>
            <person name="Reynolds N."/>
            <person name="Benny G.L."/>
            <person name="Smith M.E."/>
            <person name="James T.Y."/>
            <person name="Grigoriev I.V."/>
        </authorList>
    </citation>
    <scope>NUCLEOTIDE SEQUENCE</scope>
    <source>
        <strain evidence="8">CSF55</strain>
    </source>
</reference>
<dbReference type="InterPro" id="IPR036390">
    <property type="entry name" value="WH_DNA-bd_sf"/>
</dbReference>
<dbReference type="FunFam" id="1.20.1310.10:FF:000002">
    <property type="entry name" value="cullin-3 isoform X1"/>
    <property type="match status" value="1"/>
</dbReference>
<dbReference type="InterPro" id="IPR001373">
    <property type="entry name" value="Cullin_N"/>
</dbReference>
<dbReference type="SUPFAM" id="SSF75632">
    <property type="entry name" value="Cullin homology domain"/>
    <property type="match status" value="1"/>
</dbReference>
<dbReference type="AlphaFoldDB" id="A0A075AMH3"/>
<gene>
    <name evidence="7" type="ORF">O9G_003064</name>
    <name evidence="8" type="ORF">ROZALSC1DRAFT_26723</name>
</gene>
<dbReference type="HOGENOM" id="CLU_004747_7_2_1"/>
<dbReference type="GO" id="GO:0031461">
    <property type="term" value="C:cullin-RING ubiquitin ligase complex"/>
    <property type="evidence" value="ECO:0007669"/>
    <property type="project" value="InterPro"/>
</dbReference>
<keyword evidence="9" id="KW-1185">Reference proteome</keyword>
<reference evidence="7 9" key="1">
    <citation type="journal article" date="2013" name="Curr. Biol.">
        <title>Shared signatures of parasitism and phylogenomics unite Cryptomycota and microsporidia.</title>
        <authorList>
            <person name="James T.Y."/>
            <person name="Pelin A."/>
            <person name="Bonen L."/>
            <person name="Ahrendt S."/>
            <person name="Sain D."/>
            <person name="Corradi N."/>
            <person name="Stajich J.E."/>
        </authorList>
    </citation>
    <scope>NUCLEOTIDE SEQUENCE [LARGE SCALE GENOMIC DNA]</scope>
    <source>
        <strain evidence="7 9">CSF55</strain>
        <strain evidence="7 9">CSF55</strain>
    </source>
</reference>
<dbReference type="FunFam" id="1.10.10.10:FF:000050">
    <property type="entry name" value="Cullin 4B"/>
    <property type="match status" value="1"/>
</dbReference>
<dbReference type="Proteomes" id="UP000030755">
    <property type="component" value="Unassembled WGS sequence"/>
</dbReference>